<comment type="similarity">
    <text evidence="1">Belongs to the thioesterase PaaI family.</text>
</comment>
<keyword evidence="2" id="KW-0378">Hydrolase</keyword>
<reference evidence="4" key="1">
    <citation type="journal article" date="2014" name="Int. J. Syst. Evol. Microbiol.">
        <title>Complete genome sequence of Corynebacterium casei LMG S-19264T (=DSM 44701T), isolated from a smear-ripened cheese.</title>
        <authorList>
            <consortium name="US DOE Joint Genome Institute (JGI-PGF)"/>
            <person name="Walter F."/>
            <person name="Albersmeier A."/>
            <person name="Kalinowski J."/>
            <person name="Ruckert C."/>
        </authorList>
    </citation>
    <scope>NUCLEOTIDE SEQUENCE</scope>
    <source>
        <strain evidence="4">CGMCC 1.15958</strain>
    </source>
</reference>
<dbReference type="InterPro" id="IPR029069">
    <property type="entry name" value="HotDog_dom_sf"/>
</dbReference>
<gene>
    <name evidence="4" type="ORF">GCM10011514_15300</name>
</gene>
<dbReference type="RefSeq" id="WP_188765472.1">
    <property type="nucleotide sequence ID" value="NZ_BMKK01000003.1"/>
</dbReference>
<dbReference type="SUPFAM" id="SSF54637">
    <property type="entry name" value="Thioesterase/thiol ester dehydrase-isomerase"/>
    <property type="match status" value="1"/>
</dbReference>
<sequence>MTNQVLDYFISNIGKNAADISPSALGRWLNGKLIAVEEGSLTVEFVVREEMTNPGKILHGGVTASMLDDVMGMTVFSLGRESFYSTINLSIDYLLPAKVGDSVYVKSKVIRAGKTVINMECEARNSEHKIIAKCTSNLVTTGIKI</sequence>
<dbReference type="PANTHER" id="PTHR21660:SF1">
    <property type="entry name" value="ACYL-COENZYME A THIOESTERASE 13"/>
    <property type="match status" value="1"/>
</dbReference>
<dbReference type="Pfam" id="PF03061">
    <property type="entry name" value="4HBT"/>
    <property type="match status" value="1"/>
</dbReference>
<feature type="domain" description="Thioesterase" evidence="3">
    <location>
        <begin position="56"/>
        <end position="130"/>
    </location>
</feature>
<dbReference type="InterPro" id="IPR003736">
    <property type="entry name" value="PAAI_dom"/>
</dbReference>
<dbReference type="Proteomes" id="UP000609064">
    <property type="component" value="Unassembled WGS sequence"/>
</dbReference>
<dbReference type="PANTHER" id="PTHR21660">
    <property type="entry name" value="THIOESTERASE SUPERFAMILY MEMBER-RELATED"/>
    <property type="match status" value="1"/>
</dbReference>
<comment type="caution">
    <text evidence="4">The sequence shown here is derived from an EMBL/GenBank/DDBJ whole genome shotgun (WGS) entry which is preliminary data.</text>
</comment>
<dbReference type="CDD" id="cd03443">
    <property type="entry name" value="PaaI_thioesterase"/>
    <property type="match status" value="1"/>
</dbReference>
<dbReference type="GO" id="GO:0047617">
    <property type="term" value="F:fatty acyl-CoA hydrolase activity"/>
    <property type="evidence" value="ECO:0007669"/>
    <property type="project" value="InterPro"/>
</dbReference>
<evidence type="ECO:0000313" key="5">
    <source>
        <dbReference type="Proteomes" id="UP000609064"/>
    </source>
</evidence>
<name>A0A916YMR7_9BACT</name>
<evidence type="ECO:0000259" key="3">
    <source>
        <dbReference type="Pfam" id="PF03061"/>
    </source>
</evidence>
<dbReference type="InterPro" id="IPR006683">
    <property type="entry name" value="Thioestr_dom"/>
</dbReference>
<proteinExistence type="inferred from homology"/>
<dbReference type="Gene3D" id="3.10.129.10">
    <property type="entry name" value="Hotdog Thioesterase"/>
    <property type="match status" value="1"/>
</dbReference>
<accession>A0A916YMR7</accession>
<reference evidence="4" key="2">
    <citation type="submission" date="2020-09" db="EMBL/GenBank/DDBJ databases">
        <authorList>
            <person name="Sun Q."/>
            <person name="Zhou Y."/>
        </authorList>
    </citation>
    <scope>NUCLEOTIDE SEQUENCE</scope>
    <source>
        <strain evidence="4">CGMCC 1.15958</strain>
    </source>
</reference>
<dbReference type="EMBL" id="BMKK01000003">
    <property type="protein sequence ID" value="GGD51983.1"/>
    <property type="molecule type" value="Genomic_DNA"/>
</dbReference>
<dbReference type="InterPro" id="IPR039298">
    <property type="entry name" value="ACOT13"/>
</dbReference>
<evidence type="ECO:0000256" key="2">
    <source>
        <dbReference type="ARBA" id="ARBA00022801"/>
    </source>
</evidence>
<keyword evidence="5" id="KW-1185">Reference proteome</keyword>
<evidence type="ECO:0000256" key="1">
    <source>
        <dbReference type="ARBA" id="ARBA00008324"/>
    </source>
</evidence>
<dbReference type="AlphaFoldDB" id="A0A916YMR7"/>
<organism evidence="4 5">
    <name type="scientific">Emticicia aquatilis</name>
    <dbReference type="NCBI Taxonomy" id="1537369"/>
    <lineage>
        <taxon>Bacteria</taxon>
        <taxon>Pseudomonadati</taxon>
        <taxon>Bacteroidota</taxon>
        <taxon>Cytophagia</taxon>
        <taxon>Cytophagales</taxon>
        <taxon>Leadbetterellaceae</taxon>
        <taxon>Emticicia</taxon>
    </lineage>
</organism>
<protein>
    <submittedName>
        <fullName evidence="4">Esterase</fullName>
    </submittedName>
</protein>
<dbReference type="NCBIfam" id="TIGR00369">
    <property type="entry name" value="unchar_dom_1"/>
    <property type="match status" value="1"/>
</dbReference>
<evidence type="ECO:0000313" key="4">
    <source>
        <dbReference type="EMBL" id="GGD51983.1"/>
    </source>
</evidence>